<dbReference type="PANTHER" id="PTHR45994:SF1">
    <property type="entry name" value="FI21225P1"/>
    <property type="match status" value="1"/>
</dbReference>
<evidence type="ECO:0000256" key="2">
    <source>
        <dbReference type="ARBA" id="ARBA00022490"/>
    </source>
</evidence>
<keyword evidence="4" id="KW-1185">Reference proteome</keyword>
<dbReference type="InterPro" id="IPR011989">
    <property type="entry name" value="ARM-like"/>
</dbReference>
<dbReference type="GO" id="GO:0005737">
    <property type="term" value="C:cytoplasm"/>
    <property type="evidence" value="ECO:0007669"/>
    <property type="project" value="UniProtKB-SubCell"/>
</dbReference>
<dbReference type="Gene3D" id="1.25.40.10">
    <property type="entry name" value="Tetratricopeptide repeat domain"/>
    <property type="match status" value="1"/>
</dbReference>
<proteinExistence type="predicted"/>
<dbReference type="Gene3D" id="1.25.10.10">
    <property type="entry name" value="Leucine-rich Repeat Variant"/>
    <property type="match status" value="1"/>
</dbReference>
<evidence type="ECO:0008006" key="5">
    <source>
        <dbReference type="Google" id="ProtNLM"/>
    </source>
</evidence>
<comment type="subcellular location">
    <subcellularLocation>
        <location evidence="1">Cytoplasm</location>
    </subcellularLocation>
</comment>
<protein>
    <recommendedName>
        <fullName evidence="5">Condensin complex subunit 1 C-terminal domain-containing protein</fullName>
    </recommendedName>
</protein>
<dbReference type="GO" id="GO:0051879">
    <property type="term" value="F:Hsp90 protein binding"/>
    <property type="evidence" value="ECO:0007669"/>
    <property type="project" value="TreeGrafter"/>
</dbReference>
<dbReference type="EMBL" id="UYRU01054624">
    <property type="protein sequence ID" value="VDN12740.1"/>
    <property type="molecule type" value="Genomic_DNA"/>
</dbReference>
<dbReference type="SUPFAM" id="SSF48371">
    <property type="entry name" value="ARM repeat"/>
    <property type="match status" value="1"/>
</dbReference>
<dbReference type="Proteomes" id="UP000281553">
    <property type="component" value="Unassembled WGS sequence"/>
</dbReference>
<dbReference type="PANTHER" id="PTHR45994">
    <property type="entry name" value="FI21225P1"/>
    <property type="match status" value="1"/>
</dbReference>
<name>A0A3P7LH68_DIBLA</name>
<organism evidence="3 4">
    <name type="scientific">Dibothriocephalus latus</name>
    <name type="common">Fish tapeworm</name>
    <name type="synonym">Diphyllobothrium latum</name>
    <dbReference type="NCBI Taxonomy" id="60516"/>
    <lineage>
        <taxon>Eukaryota</taxon>
        <taxon>Metazoa</taxon>
        <taxon>Spiralia</taxon>
        <taxon>Lophotrochozoa</taxon>
        <taxon>Platyhelminthes</taxon>
        <taxon>Cestoda</taxon>
        <taxon>Eucestoda</taxon>
        <taxon>Diphyllobothriidea</taxon>
        <taxon>Diphyllobothriidae</taxon>
        <taxon>Dibothriocephalus</taxon>
    </lineage>
</organism>
<dbReference type="InterPro" id="IPR016024">
    <property type="entry name" value="ARM-type_fold"/>
</dbReference>
<dbReference type="AlphaFoldDB" id="A0A3P7LH68"/>
<evidence type="ECO:0000313" key="4">
    <source>
        <dbReference type="Proteomes" id="UP000281553"/>
    </source>
</evidence>
<evidence type="ECO:0000313" key="3">
    <source>
        <dbReference type="EMBL" id="VDN12740.1"/>
    </source>
</evidence>
<accession>A0A3P7LH68</accession>
<keyword evidence="2" id="KW-0963">Cytoplasm</keyword>
<dbReference type="OrthoDB" id="199930at2759"/>
<evidence type="ECO:0000256" key="1">
    <source>
        <dbReference type="ARBA" id="ARBA00004496"/>
    </source>
</evidence>
<reference evidence="3 4" key="1">
    <citation type="submission" date="2018-11" db="EMBL/GenBank/DDBJ databases">
        <authorList>
            <consortium name="Pathogen Informatics"/>
        </authorList>
    </citation>
    <scope>NUCLEOTIDE SEQUENCE [LARGE SCALE GENOMIC DNA]</scope>
</reference>
<gene>
    <name evidence="3" type="ORF">DILT_LOCUS8571</name>
</gene>
<sequence>MYRRCVAYENMNNMRDALVDVKRLLHMDPKNKAIQALAYRLEASVTSTKEETYSLSGKISSMLDVVAQEDPPPTLLSQAINNLVSLVLEMGSTAAERIWLHPSMPALFKLCLSPRQDVVNQTLHLFAALIEHNDAYALQLLQTLKPQYFIGRAFSTEEAVSLSMCKFLRRLLEGLTQVRKYQKAREAAVKASAKDKSKPQSLVPRNVYPPYKLGTFTIKCLCEIIFFRPRRNILVIIERFISLKQAT</sequence>
<dbReference type="InterPro" id="IPR011990">
    <property type="entry name" value="TPR-like_helical_dom_sf"/>
</dbReference>